<dbReference type="PANTHER" id="PTHR35249">
    <property type="entry name" value="DYNEIN REGULATORY COMPLEX SUBUNIT 7"/>
    <property type="match status" value="1"/>
</dbReference>
<organism evidence="2 3">
    <name type="scientific">Ignelater luminosus</name>
    <name type="common">Cucubano</name>
    <name type="synonym">Pyrophorus luminosus</name>
    <dbReference type="NCBI Taxonomy" id="2038154"/>
    <lineage>
        <taxon>Eukaryota</taxon>
        <taxon>Metazoa</taxon>
        <taxon>Ecdysozoa</taxon>
        <taxon>Arthropoda</taxon>
        <taxon>Hexapoda</taxon>
        <taxon>Insecta</taxon>
        <taxon>Pterygota</taxon>
        <taxon>Neoptera</taxon>
        <taxon>Endopterygota</taxon>
        <taxon>Coleoptera</taxon>
        <taxon>Polyphaga</taxon>
        <taxon>Elateriformia</taxon>
        <taxon>Elateroidea</taxon>
        <taxon>Elateridae</taxon>
        <taxon>Agrypninae</taxon>
        <taxon>Pyrophorini</taxon>
        <taxon>Ignelater</taxon>
    </lineage>
</organism>
<comment type="caution">
    <text evidence="2">The sequence shown here is derived from an EMBL/GenBank/DDBJ whole genome shotgun (WGS) entry which is preliminary data.</text>
</comment>
<accession>A0A8K0FVT8</accession>
<dbReference type="PANTHER" id="PTHR35249:SF2">
    <property type="entry name" value="DYNEIN REGULATORY COMPLEX SUBUNIT 7"/>
    <property type="match status" value="1"/>
</dbReference>
<dbReference type="AlphaFoldDB" id="A0A8K0FVT8"/>
<name>A0A8K0FVT8_IGNLU</name>
<dbReference type="EMBL" id="VTPC01091203">
    <property type="protein sequence ID" value="KAF2879240.1"/>
    <property type="molecule type" value="Genomic_DNA"/>
</dbReference>
<sequence length="219" mass="25638">MPGEDTTSQPITTDQATETSKDQKDASVEAEIEIQVQDEGGEEFEVLDEEEIDEEEQVEEEEEPFVSIFDILDAPRELPEPIDLTLKHVKQIQHELGIITLCWPDVKNPEFERRVTFPESYVRNNNKEKLLLLYAENFRRQFSRHFPKRKPLYLASANEVGLVKMVCTTLRPTTLPYPEIDKWQDLAYFIGDQLKYEPLETPTLLIMLMKLLKWKLQIQ</sequence>
<evidence type="ECO:0000313" key="2">
    <source>
        <dbReference type="EMBL" id="KAF2879240.1"/>
    </source>
</evidence>
<proteinExistence type="predicted"/>
<dbReference type="InterPro" id="IPR033551">
    <property type="entry name" value="DRC7/lobo"/>
</dbReference>
<evidence type="ECO:0000256" key="1">
    <source>
        <dbReference type="SAM" id="MobiDB-lite"/>
    </source>
</evidence>
<feature type="compositionally biased region" description="Polar residues" evidence="1">
    <location>
        <begin position="1"/>
        <end position="18"/>
    </location>
</feature>
<evidence type="ECO:0000313" key="3">
    <source>
        <dbReference type="Proteomes" id="UP000801492"/>
    </source>
</evidence>
<gene>
    <name evidence="2" type="ORF">ILUMI_26927</name>
</gene>
<dbReference type="GO" id="GO:0030317">
    <property type="term" value="P:flagellated sperm motility"/>
    <property type="evidence" value="ECO:0007669"/>
    <property type="project" value="TreeGrafter"/>
</dbReference>
<dbReference type="GO" id="GO:0031514">
    <property type="term" value="C:motile cilium"/>
    <property type="evidence" value="ECO:0007669"/>
    <property type="project" value="TreeGrafter"/>
</dbReference>
<feature type="region of interest" description="Disordered" evidence="1">
    <location>
        <begin position="1"/>
        <end position="28"/>
    </location>
</feature>
<protein>
    <submittedName>
        <fullName evidence="2">Uncharacterized protein</fullName>
    </submittedName>
</protein>
<keyword evidence="3" id="KW-1185">Reference proteome</keyword>
<dbReference type="OrthoDB" id="10262874at2759"/>
<dbReference type="Proteomes" id="UP000801492">
    <property type="component" value="Unassembled WGS sequence"/>
</dbReference>
<reference evidence="2" key="1">
    <citation type="submission" date="2019-08" db="EMBL/GenBank/DDBJ databases">
        <title>The genome of the North American firefly Photinus pyralis.</title>
        <authorList>
            <consortium name="Photinus pyralis genome working group"/>
            <person name="Fallon T.R."/>
            <person name="Sander Lower S.E."/>
            <person name="Weng J.-K."/>
        </authorList>
    </citation>
    <scope>NUCLEOTIDE SEQUENCE</scope>
    <source>
        <strain evidence="2">TRF0915ILg1</strain>
        <tissue evidence="2">Whole body</tissue>
    </source>
</reference>